<comment type="caution">
    <text evidence="1">The sequence shown here is derived from an EMBL/GenBank/DDBJ whole genome shotgun (WGS) entry which is preliminary data.</text>
</comment>
<dbReference type="Proteomes" id="UP000593575">
    <property type="component" value="Unassembled WGS sequence"/>
</dbReference>
<evidence type="ECO:0000313" key="2">
    <source>
        <dbReference type="Proteomes" id="UP000593575"/>
    </source>
</evidence>
<organism evidence="1 2">
    <name type="scientific">Gossypium armourianum</name>
    <dbReference type="NCBI Taxonomy" id="34283"/>
    <lineage>
        <taxon>Eukaryota</taxon>
        <taxon>Viridiplantae</taxon>
        <taxon>Streptophyta</taxon>
        <taxon>Embryophyta</taxon>
        <taxon>Tracheophyta</taxon>
        <taxon>Spermatophyta</taxon>
        <taxon>Magnoliopsida</taxon>
        <taxon>eudicotyledons</taxon>
        <taxon>Gunneridae</taxon>
        <taxon>Pentapetalae</taxon>
        <taxon>rosids</taxon>
        <taxon>malvids</taxon>
        <taxon>Malvales</taxon>
        <taxon>Malvaceae</taxon>
        <taxon>Malvoideae</taxon>
        <taxon>Gossypium</taxon>
    </lineage>
</organism>
<dbReference type="AlphaFoldDB" id="A0A7J9JZD0"/>
<evidence type="ECO:0000313" key="1">
    <source>
        <dbReference type="EMBL" id="MBA0839518.1"/>
    </source>
</evidence>
<dbReference type="EMBL" id="JABFAE010000010">
    <property type="protein sequence ID" value="MBA0839518.1"/>
    <property type="molecule type" value="Genomic_DNA"/>
</dbReference>
<name>A0A7J9JZD0_9ROSI</name>
<accession>A0A7J9JZD0</accession>
<protein>
    <submittedName>
        <fullName evidence="1">Uncharacterized protein</fullName>
    </submittedName>
</protein>
<proteinExistence type="predicted"/>
<sequence>MDREPPPCGWIKFNVAGVSLDERAGYRGVLRDEKGVVSALFQVQLPLIIELDLNTVLNWLKYRNLRPLSLRKLFAEIEDGCRHIAKIQMDDAGMVCYFLQQNTTGKSVVKVFLSAY</sequence>
<keyword evidence="2" id="KW-1185">Reference proteome</keyword>
<gene>
    <name evidence="1" type="ORF">Goarm_005231</name>
</gene>
<reference evidence="1 2" key="1">
    <citation type="journal article" date="2019" name="Genome Biol. Evol.">
        <title>Insights into the evolution of the New World diploid cottons (Gossypium, subgenus Houzingenia) based on genome sequencing.</title>
        <authorList>
            <person name="Grover C.E."/>
            <person name="Arick M.A. 2nd"/>
            <person name="Thrash A."/>
            <person name="Conover J.L."/>
            <person name="Sanders W.S."/>
            <person name="Peterson D.G."/>
            <person name="Frelichowski J.E."/>
            <person name="Scheffler J.A."/>
            <person name="Scheffler B.E."/>
            <person name="Wendel J.F."/>
        </authorList>
    </citation>
    <scope>NUCLEOTIDE SEQUENCE [LARGE SCALE GENOMIC DNA]</scope>
    <source>
        <strain evidence="1">6</strain>
        <tissue evidence="1">Leaf</tissue>
    </source>
</reference>